<keyword evidence="3 6" id="KW-0285">Flavoprotein</keyword>
<dbReference type="InterPro" id="IPR013786">
    <property type="entry name" value="AcylCoA_DH/ox_N"/>
</dbReference>
<dbReference type="GO" id="GO:0003995">
    <property type="term" value="F:acyl-CoA dehydrogenase activity"/>
    <property type="evidence" value="ECO:0007669"/>
    <property type="project" value="InterPro"/>
</dbReference>
<keyword evidence="11" id="KW-1185">Reference proteome</keyword>
<dbReference type="FunFam" id="1.20.140.10:FF:000001">
    <property type="entry name" value="Acyl-CoA dehydrogenase"/>
    <property type="match status" value="1"/>
</dbReference>
<name>A0A9W6JWU1_9HYPH</name>
<dbReference type="InterPro" id="IPR006091">
    <property type="entry name" value="Acyl-CoA_Oxase/DH_mid-dom"/>
</dbReference>
<dbReference type="Proteomes" id="UP001143330">
    <property type="component" value="Unassembled WGS sequence"/>
</dbReference>
<evidence type="ECO:0000313" key="10">
    <source>
        <dbReference type="EMBL" id="GLK83759.1"/>
    </source>
</evidence>
<dbReference type="Gene3D" id="2.40.110.10">
    <property type="entry name" value="Butyryl-CoA Dehydrogenase, subunit A, domain 2"/>
    <property type="match status" value="1"/>
</dbReference>
<dbReference type="Gene3D" id="1.10.540.10">
    <property type="entry name" value="Acyl-CoA dehydrogenase/oxidase, N-terminal domain"/>
    <property type="match status" value="1"/>
</dbReference>
<evidence type="ECO:0000256" key="3">
    <source>
        <dbReference type="ARBA" id="ARBA00022630"/>
    </source>
</evidence>
<evidence type="ECO:0000259" key="9">
    <source>
        <dbReference type="Pfam" id="PF02771"/>
    </source>
</evidence>
<evidence type="ECO:0000313" key="11">
    <source>
        <dbReference type="Proteomes" id="UP001143330"/>
    </source>
</evidence>
<dbReference type="InterPro" id="IPR036250">
    <property type="entry name" value="AcylCo_DH-like_C"/>
</dbReference>
<dbReference type="AlphaFoldDB" id="A0A9W6JWU1"/>
<sequence>MTHMTEERREIQEHAREFTRREVIPLANKLDPERADIPMSLREKLAEMGYFGILIPPEYDGLGLGCFEYCLVSEELARGWMSVGSIIVRGNLLIGSHMMSEEQRKHYLPKMAAGEMVGAFAMSEPGAGSDVASISTRAVKDGDSYLVTGNKYWCTFAKEADFIILVARTSKAPPERRHLGLSMFIFEKKRGEFPKGMAGSAIPKIGYFGMKTYELAFDNFRIPAENMIGEEGKGFYYATQGLECARAQTAARAVGVARAGLEDAVEYAKERVQFGKPIASFQDTRFKIARMASEIEACRQLVHYVCDRIDTGERCDREASMAKYLASEMAEKVTSEALQIHGGAGYTTHHAVERYWRDARLTKVFEGTSEIQLRVISDQILGRM</sequence>
<feature type="domain" description="Acyl-CoA dehydrogenase/oxidase C-terminal" evidence="7">
    <location>
        <begin position="232"/>
        <end position="380"/>
    </location>
</feature>
<keyword evidence="4 6" id="KW-0274">FAD</keyword>
<dbReference type="Pfam" id="PF02770">
    <property type="entry name" value="Acyl-CoA_dh_M"/>
    <property type="match status" value="1"/>
</dbReference>
<dbReference type="SUPFAM" id="SSF56645">
    <property type="entry name" value="Acyl-CoA dehydrogenase NM domain-like"/>
    <property type="match status" value="1"/>
</dbReference>
<gene>
    <name evidence="10" type="ORF">GCM10017653_18290</name>
</gene>
<dbReference type="Pfam" id="PF02771">
    <property type="entry name" value="Acyl-CoA_dh_N"/>
    <property type="match status" value="1"/>
</dbReference>
<protein>
    <recommendedName>
        <fullName evidence="12">Acyl-CoA dehydrogenase</fullName>
    </recommendedName>
</protein>
<evidence type="ECO:0000256" key="5">
    <source>
        <dbReference type="ARBA" id="ARBA00023002"/>
    </source>
</evidence>
<comment type="similarity">
    <text evidence="2 6">Belongs to the acyl-CoA dehydrogenase family.</text>
</comment>
<dbReference type="PANTHER" id="PTHR43884">
    <property type="entry name" value="ACYL-COA DEHYDROGENASE"/>
    <property type="match status" value="1"/>
</dbReference>
<reference evidence="10" key="2">
    <citation type="submission" date="2023-01" db="EMBL/GenBank/DDBJ databases">
        <authorList>
            <person name="Sun Q."/>
            <person name="Evtushenko L."/>
        </authorList>
    </citation>
    <scope>NUCLEOTIDE SEQUENCE</scope>
    <source>
        <strain evidence="10">VKM B-2789</strain>
    </source>
</reference>
<evidence type="ECO:0000256" key="4">
    <source>
        <dbReference type="ARBA" id="ARBA00022827"/>
    </source>
</evidence>
<evidence type="ECO:0000259" key="8">
    <source>
        <dbReference type="Pfam" id="PF02770"/>
    </source>
</evidence>
<organism evidence="10 11">
    <name type="scientific">Ancylobacter defluvii</name>
    <dbReference type="NCBI Taxonomy" id="1282440"/>
    <lineage>
        <taxon>Bacteria</taxon>
        <taxon>Pseudomonadati</taxon>
        <taxon>Pseudomonadota</taxon>
        <taxon>Alphaproteobacteria</taxon>
        <taxon>Hyphomicrobiales</taxon>
        <taxon>Xanthobacteraceae</taxon>
        <taxon>Ancylobacter</taxon>
    </lineage>
</organism>
<dbReference type="InterPro" id="IPR009075">
    <property type="entry name" value="AcylCo_DH/oxidase_C"/>
</dbReference>
<dbReference type="InterPro" id="IPR009100">
    <property type="entry name" value="AcylCoA_DH/oxidase_NM_dom_sf"/>
</dbReference>
<evidence type="ECO:0000256" key="1">
    <source>
        <dbReference type="ARBA" id="ARBA00001974"/>
    </source>
</evidence>
<evidence type="ECO:0000256" key="2">
    <source>
        <dbReference type="ARBA" id="ARBA00009347"/>
    </source>
</evidence>
<dbReference type="InterPro" id="IPR006089">
    <property type="entry name" value="Acyl-CoA_DH_CS"/>
</dbReference>
<evidence type="ECO:0000256" key="6">
    <source>
        <dbReference type="RuleBase" id="RU362125"/>
    </source>
</evidence>
<reference evidence="10" key="1">
    <citation type="journal article" date="2014" name="Int. J. Syst. Evol. Microbiol.">
        <title>Complete genome sequence of Corynebacterium casei LMG S-19264T (=DSM 44701T), isolated from a smear-ripened cheese.</title>
        <authorList>
            <consortium name="US DOE Joint Genome Institute (JGI-PGF)"/>
            <person name="Walter F."/>
            <person name="Albersmeier A."/>
            <person name="Kalinowski J."/>
            <person name="Ruckert C."/>
        </authorList>
    </citation>
    <scope>NUCLEOTIDE SEQUENCE</scope>
    <source>
        <strain evidence="10">VKM B-2789</strain>
    </source>
</reference>
<feature type="domain" description="Acyl-CoA oxidase/dehydrogenase middle" evidence="8">
    <location>
        <begin position="119"/>
        <end position="219"/>
    </location>
</feature>
<keyword evidence="5 6" id="KW-0560">Oxidoreductase</keyword>
<dbReference type="PROSITE" id="PS00072">
    <property type="entry name" value="ACYL_COA_DH_1"/>
    <property type="match status" value="1"/>
</dbReference>
<evidence type="ECO:0008006" key="12">
    <source>
        <dbReference type="Google" id="ProtNLM"/>
    </source>
</evidence>
<dbReference type="InterPro" id="IPR046373">
    <property type="entry name" value="Acyl-CoA_Oxase/DH_mid-dom_sf"/>
</dbReference>
<dbReference type="GO" id="GO:0050660">
    <property type="term" value="F:flavin adenine dinucleotide binding"/>
    <property type="evidence" value="ECO:0007669"/>
    <property type="project" value="InterPro"/>
</dbReference>
<dbReference type="SUPFAM" id="SSF47203">
    <property type="entry name" value="Acyl-CoA dehydrogenase C-terminal domain-like"/>
    <property type="match status" value="1"/>
</dbReference>
<dbReference type="EMBL" id="BSFM01000011">
    <property type="protein sequence ID" value="GLK83759.1"/>
    <property type="molecule type" value="Genomic_DNA"/>
</dbReference>
<dbReference type="PANTHER" id="PTHR43884:SF25">
    <property type="entry name" value="ACYL-COA DEHYDROGENASE YDBM-RELATED"/>
    <property type="match status" value="1"/>
</dbReference>
<dbReference type="Gene3D" id="1.20.140.10">
    <property type="entry name" value="Butyryl-CoA Dehydrogenase, subunit A, domain 3"/>
    <property type="match status" value="1"/>
</dbReference>
<dbReference type="Pfam" id="PF00441">
    <property type="entry name" value="Acyl-CoA_dh_1"/>
    <property type="match status" value="1"/>
</dbReference>
<comment type="caution">
    <text evidence="10">The sequence shown here is derived from an EMBL/GenBank/DDBJ whole genome shotgun (WGS) entry which is preliminary data.</text>
</comment>
<dbReference type="FunFam" id="2.40.110.10:FF:000002">
    <property type="entry name" value="Acyl-CoA dehydrogenase fadE12"/>
    <property type="match status" value="1"/>
</dbReference>
<dbReference type="RefSeq" id="WP_213363969.1">
    <property type="nucleotide sequence ID" value="NZ_BSFM01000011.1"/>
</dbReference>
<accession>A0A9W6JWU1</accession>
<feature type="domain" description="Acyl-CoA dehydrogenase/oxidase N-terminal" evidence="9">
    <location>
        <begin position="5"/>
        <end position="115"/>
    </location>
</feature>
<dbReference type="InterPro" id="IPR037069">
    <property type="entry name" value="AcylCoA_DH/ox_N_sf"/>
</dbReference>
<proteinExistence type="inferred from homology"/>
<dbReference type="PIRSF" id="PIRSF016578">
    <property type="entry name" value="HsaA"/>
    <property type="match status" value="1"/>
</dbReference>
<evidence type="ECO:0000259" key="7">
    <source>
        <dbReference type="Pfam" id="PF00441"/>
    </source>
</evidence>
<comment type="cofactor">
    <cofactor evidence="1 6">
        <name>FAD</name>
        <dbReference type="ChEBI" id="CHEBI:57692"/>
    </cofactor>
</comment>